<feature type="chain" id="PRO_5045351215" evidence="3">
    <location>
        <begin position="23"/>
        <end position="396"/>
    </location>
</feature>
<evidence type="ECO:0000313" key="6">
    <source>
        <dbReference type="Proteomes" id="UP000260457"/>
    </source>
</evidence>
<evidence type="ECO:0000259" key="4">
    <source>
        <dbReference type="Pfam" id="PF13458"/>
    </source>
</evidence>
<dbReference type="Proteomes" id="UP000260457">
    <property type="component" value="Chromosome"/>
</dbReference>
<reference evidence="5 6" key="1">
    <citation type="submission" date="2018-07" db="EMBL/GenBank/DDBJ databases">
        <title>The molecular basis for the intramolecular migration of carboxyl group in the catabolism of para-hydroxybenzoate via gentisate.</title>
        <authorList>
            <person name="Zhao H."/>
            <person name="Xu Y."/>
            <person name="Lin S."/>
            <person name="Spain J.C."/>
            <person name="Zhou N.-Y."/>
        </authorList>
    </citation>
    <scope>NUCLEOTIDE SEQUENCE [LARGE SCALE GENOMIC DNA]</scope>
    <source>
        <strain evidence="5 6">PHB-7a</strain>
    </source>
</reference>
<evidence type="ECO:0000256" key="1">
    <source>
        <dbReference type="ARBA" id="ARBA00010062"/>
    </source>
</evidence>
<feature type="signal peptide" evidence="3">
    <location>
        <begin position="1"/>
        <end position="22"/>
    </location>
</feature>
<dbReference type="Gene3D" id="3.40.50.2300">
    <property type="match status" value="2"/>
</dbReference>
<gene>
    <name evidence="5" type="ORF">DTO10_04135</name>
</gene>
<evidence type="ECO:0000313" key="5">
    <source>
        <dbReference type="EMBL" id="AXN37681.1"/>
    </source>
</evidence>
<name>A0ABM6XIU2_9BACI</name>
<dbReference type="EMBL" id="CP030926">
    <property type="protein sequence ID" value="AXN37681.1"/>
    <property type="molecule type" value="Genomic_DNA"/>
</dbReference>
<comment type="similarity">
    <text evidence="1">Belongs to the leucine-binding protein family.</text>
</comment>
<sequence length="396" mass="41908">MKNKKKLAGVFLSLSLVAGALAGCNSDSKTSSSSGGSSTSGDTIKIGANLELSGGTASFGQSAADGLKLAIEEINKEGIDGKKLEIIKVDNKSDAAEATSGSIKLVSQDKVVAVVGSATSTNTLAQVQVAQDNKVPLLTPTATNPDITNKAGKLNDYVFRTCFIDPFQGTVAANFASDDIGAKTAAIYVDSASDYSKGLAAAFKEAFTANGGKIVAEEAYVTKDTDFRATLTRIKSAKPEFVFLPGYYEEVGLILKQAREDGIDLPFMGGDGWDSPKVVEIAGAEALKNTFITNHYSPEDEDAKIQDFVAAYKKKYNKTPDAFAALGYDTGYYLADAIKRSGDASPGKIRQALEDVKDLQLVSGTLNLDENHDPIKSATILEYVDGKQTFKTKINP</sequence>
<dbReference type="InterPro" id="IPR028081">
    <property type="entry name" value="Leu-bd"/>
</dbReference>
<dbReference type="RefSeq" id="WP_116820789.1">
    <property type="nucleotide sequence ID" value="NZ_CP030926.1"/>
</dbReference>
<dbReference type="PANTHER" id="PTHR30483">
    <property type="entry name" value="LEUCINE-SPECIFIC-BINDING PROTEIN"/>
    <property type="match status" value="1"/>
</dbReference>
<dbReference type="CDD" id="cd06347">
    <property type="entry name" value="PBP1_ABC_LivK_ligand_binding-like"/>
    <property type="match status" value="1"/>
</dbReference>
<organism evidence="5 6">
    <name type="scientific">Peribacillus butanolivorans</name>
    <dbReference type="NCBI Taxonomy" id="421767"/>
    <lineage>
        <taxon>Bacteria</taxon>
        <taxon>Bacillati</taxon>
        <taxon>Bacillota</taxon>
        <taxon>Bacilli</taxon>
        <taxon>Bacillales</taxon>
        <taxon>Bacillaceae</taxon>
        <taxon>Peribacillus</taxon>
    </lineage>
</organism>
<protein>
    <submittedName>
        <fullName evidence="5">Ethanolamine utilization protein EutJ</fullName>
    </submittedName>
</protein>
<proteinExistence type="inferred from homology"/>
<keyword evidence="6" id="KW-1185">Reference proteome</keyword>
<dbReference type="InterPro" id="IPR028082">
    <property type="entry name" value="Peripla_BP_I"/>
</dbReference>
<dbReference type="Pfam" id="PF13458">
    <property type="entry name" value="Peripla_BP_6"/>
    <property type="match status" value="1"/>
</dbReference>
<feature type="domain" description="Leucine-binding protein" evidence="4">
    <location>
        <begin position="43"/>
        <end position="386"/>
    </location>
</feature>
<dbReference type="PANTHER" id="PTHR30483:SF6">
    <property type="entry name" value="PERIPLASMIC BINDING PROTEIN OF ABC TRANSPORTER FOR NATURAL AMINO ACIDS"/>
    <property type="match status" value="1"/>
</dbReference>
<evidence type="ECO:0000256" key="2">
    <source>
        <dbReference type="ARBA" id="ARBA00022729"/>
    </source>
</evidence>
<dbReference type="PROSITE" id="PS51257">
    <property type="entry name" value="PROKAR_LIPOPROTEIN"/>
    <property type="match status" value="1"/>
</dbReference>
<dbReference type="SUPFAM" id="SSF53822">
    <property type="entry name" value="Periplasmic binding protein-like I"/>
    <property type="match status" value="1"/>
</dbReference>
<evidence type="ECO:0000256" key="3">
    <source>
        <dbReference type="SAM" id="SignalP"/>
    </source>
</evidence>
<dbReference type="InterPro" id="IPR051010">
    <property type="entry name" value="BCAA_transport"/>
</dbReference>
<accession>A0ABM6XIU2</accession>
<keyword evidence="2 3" id="KW-0732">Signal</keyword>